<dbReference type="GO" id="GO:0016020">
    <property type="term" value="C:membrane"/>
    <property type="evidence" value="ECO:0007669"/>
    <property type="project" value="UniProtKB-SubCell"/>
</dbReference>
<name>A0A7R7XDR9_9EURO</name>
<sequence>MLLHPVLLVVAMILTSSTVVSCSGADSLVIRSGALVLIASCTWQCITTSMEFMVRSPWASLVAGYSVTLLFHYIDIALLGKWSFEGQEFLKALASGLSLTVNSRFIGTPEQVKHVSLRSTAVSRGRFLGRSARFIFLSYLALDVMDSSADREVTAKYLSSANVPLLGRLHRSEVSAEEIVVRFFSVIGAAIGLVSVQGGCHRLFAFFSVLLGLSAPSDWPTLYGSISDAYTLRRLWSRLWHQLNTHKLNSISNYLLHDVLGVTRETKATPARYAKLVFAFGVSGLMHVLIDMSVGLSIYSSGALSFFGAQTLGIAIEDAILKAHCCCMGYNKSQSPPPSSVQRSIGYIWVCTYLVWTLPAYMFPIMSLEGNNSVVPLSVVGMLRRT</sequence>
<dbReference type="Proteomes" id="UP000654913">
    <property type="component" value="Chromosome 1"/>
</dbReference>
<dbReference type="PANTHER" id="PTHR31595">
    <property type="entry name" value="LONG-CHAIN-ALCOHOL O-FATTY-ACYLTRANSFERASE 3-RELATED"/>
    <property type="match status" value="1"/>
</dbReference>
<keyword evidence="6 7" id="KW-0472">Membrane</keyword>
<feature type="signal peptide" evidence="8">
    <location>
        <begin position="1"/>
        <end position="22"/>
    </location>
</feature>
<protein>
    <recommendedName>
        <fullName evidence="9">Wax synthase domain-containing protein</fullName>
    </recommendedName>
</protein>
<dbReference type="GO" id="GO:0008374">
    <property type="term" value="F:O-acyltransferase activity"/>
    <property type="evidence" value="ECO:0007669"/>
    <property type="project" value="InterPro"/>
</dbReference>
<gene>
    <name evidence="10" type="ORF">APUU_12390S</name>
</gene>
<feature type="transmembrane region" description="Helical" evidence="7">
    <location>
        <begin position="276"/>
        <end position="299"/>
    </location>
</feature>
<dbReference type="PANTHER" id="PTHR31595:SF27">
    <property type="entry name" value="WAX SYNTHASE DOMAIN-CONTAINING PROTEIN-RELATED"/>
    <property type="match status" value="1"/>
</dbReference>
<dbReference type="InterPro" id="IPR044851">
    <property type="entry name" value="Wax_synthase"/>
</dbReference>
<evidence type="ECO:0000313" key="10">
    <source>
        <dbReference type="EMBL" id="BCS19562.1"/>
    </source>
</evidence>
<keyword evidence="8" id="KW-0732">Signal</keyword>
<feature type="transmembrane region" description="Helical" evidence="7">
    <location>
        <begin position="58"/>
        <end position="80"/>
    </location>
</feature>
<dbReference type="OrthoDB" id="1077582at2759"/>
<dbReference type="RefSeq" id="XP_041551756.1">
    <property type="nucleotide sequence ID" value="XM_041698586.1"/>
</dbReference>
<evidence type="ECO:0000313" key="11">
    <source>
        <dbReference type="Proteomes" id="UP000654913"/>
    </source>
</evidence>
<feature type="transmembrane region" description="Helical" evidence="7">
    <location>
        <begin position="345"/>
        <end position="363"/>
    </location>
</feature>
<feature type="domain" description="Wax synthase" evidence="9">
    <location>
        <begin position="219"/>
        <end position="307"/>
    </location>
</feature>
<dbReference type="InterPro" id="IPR032805">
    <property type="entry name" value="Wax_synthase_dom"/>
</dbReference>
<dbReference type="AlphaFoldDB" id="A0A7R7XDR9"/>
<keyword evidence="4 7" id="KW-0812">Transmembrane</keyword>
<evidence type="ECO:0000256" key="8">
    <source>
        <dbReference type="SAM" id="SignalP"/>
    </source>
</evidence>
<evidence type="ECO:0000256" key="7">
    <source>
        <dbReference type="SAM" id="Phobius"/>
    </source>
</evidence>
<comment type="similarity">
    <text evidence="2">Belongs to the wax synthase family.</text>
</comment>
<proteinExistence type="inferred from homology"/>
<keyword evidence="11" id="KW-1185">Reference proteome</keyword>
<accession>A0A7R7XDR9</accession>
<dbReference type="GO" id="GO:0006629">
    <property type="term" value="P:lipid metabolic process"/>
    <property type="evidence" value="ECO:0007669"/>
    <property type="project" value="InterPro"/>
</dbReference>
<evidence type="ECO:0000256" key="2">
    <source>
        <dbReference type="ARBA" id="ARBA00007282"/>
    </source>
</evidence>
<evidence type="ECO:0000256" key="4">
    <source>
        <dbReference type="ARBA" id="ARBA00022692"/>
    </source>
</evidence>
<evidence type="ECO:0000259" key="9">
    <source>
        <dbReference type="Pfam" id="PF13813"/>
    </source>
</evidence>
<keyword evidence="5 7" id="KW-1133">Transmembrane helix</keyword>
<keyword evidence="3" id="KW-0808">Transferase</keyword>
<dbReference type="EMBL" id="AP024443">
    <property type="protein sequence ID" value="BCS19562.1"/>
    <property type="molecule type" value="Genomic_DNA"/>
</dbReference>
<evidence type="ECO:0000256" key="1">
    <source>
        <dbReference type="ARBA" id="ARBA00004141"/>
    </source>
</evidence>
<reference evidence="10" key="1">
    <citation type="submission" date="2021-01" db="EMBL/GenBank/DDBJ databases">
        <authorList>
            <consortium name="Aspergillus puulaauensis MK2 genome sequencing consortium"/>
            <person name="Kazuki M."/>
            <person name="Futagami T."/>
        </authorList>
    </citation>
    <scope>NUCLEOTIDE SEQUENCE</scope>
    <source>
        <strain evidence="10">MK2</strain>
    </source>
</reference>
<comment type="subcellular location">
    <subcellularLocation>
        <location evidence="1">Membrane</location>
        <topology evidence="1">Multi-pass membrane protein</topology>
    </subcellularLocation>
</comment>
<feature type="chain" id="PRO_5031185195" description="Wax synthase domain-containing protein" evidence="8">
    <location>
        <begin position="23"/>
        <end position="386"/>
    </location>
</feature>
<evidence type="ECO:0000256" key="3">
    <source>
        <dbReference type="ARBA" id="ARBA00022679"/>
    </source>
</evidence>
<dbReference type="Pfam" id="PF13813">
    <property type="entry name" value="MBOAT_2"/>
    <property type="match status" value="1"/>
</dbReference>
<evidence type="ECO:0000256" key="5">
    <source>
        <dbReference type="ARBA" id="ARBA00022989"/>
    </source>
</evidence>
<organism evidence="10 11">
    <name type="scientific">Aspergillus puulaauensis</name>
    <dbReference type="NCBI Taxonomy" id="1220207"/>
    <lineage>
        <taxon>Eukaryota</taxon>
        <taxon>Fungi</taxon>
        <taxon>Dikarya</taxon>
        <taxon>Ascomycota</taxon>
        <taxon>Pezizomycotina</taxon>
        <taxon>Eurotiomycetes</taxon>
        <taxon>Eurotiomycetidae</taxon>
        <taxon>Eurotiales</taxon>
        <taxon>Aspergillaceae</taxon>
        <taxon>Aspergillus</taxon>
    </lineage>
</organism>
<dbReference type="GeneID" id="64969567"/>
<evidence type="ECO:0000256" key="6">
    <source>
        <dbReference type="ARBA" id="ARBA00023136"/>
    </source>
</evidence>
<reference evidence="10" key="2">
    <citation type="submission" date="2021-02" db="EMBL/GenBank/DDBJ databases">
        <title>Aspergillus puulaauensis MK2 genome sequence.</title>
        <authorList>
            <person name="Futagami T."/>
            <person name="Mori K."/>
            <person name="Kadooka C."/>
            <person name="Tanaka T."/>
        </authorList>
    </citation>
    <scope>NUCLEOTIDE SEQUENCE</scope>
    <source>
        <strain evidence="10">MK2</strain>
    </source>
</reference>
<dbReference type="KEGG" id="apuu:APUU_12390S"/>